<organism evidence="6 7">
    <name type="scientific">Vandammella animalimorsus</name>
    <dbReference type="NCBI Taxonomy" id="2029117"/>
    <lineage>
        <taxon>Bacteria</taxon>
        <taxon>Pseudomonadati</taxon>
        <taxon>Pseudomonadota</taxon>
        <taxon>Betaproteobacteria</taxon>
        <taxon>Burkholderiales</taxon>
        <taxon>Comamonadaceae</taxon>
        <taxon>Vandammella</taxon>
    </lineage>
</organism>
<dbReference type="InterPro" id="IPR009760">
    <property type="entry name" value="DUF1328"/>
</dbReference>
<feature type="transmembrane region" description="Helical" evidence="5">
    <location>
        <begin position="86"/>
        <end position="108"/>
    </location>
</feature>
<evidence type="ECO:0000256" key="5">
    <source>
        <dbReference type="HAMAP-Rule" id="MF_01361"/>
    </source>
</evidence>
<evidence type="ECO:0000256" key="3">
    <source>
        <dbReference type="ARBA" id="ARBA00022989"/>
    </source>
</evidence>
<evidence type="ECO:0000313" key="6">
    <source>
        <dbReference type="EMBL" id="PAT36522.1"/>
    </source>
</evidence>
<reference evidence="6 7" key="1">
    <citation type="submission" date="2017-08" db="EMBL/GenBank/DDBJ databases">
        <title>WGS of Clinical strains of the CDC Group NO-1 linked to zoonotic infections in humans.</title>
        <authorList>
            <person name="Bernier A.-M."/>
            <person name="Bernard K."/>
        </authorList>
    </citation>
    <scope>NUCLEOTIDE SEQUENCE [LARGE SCALE GENOMIC DNA]</scope>
    <source>
        <strain evidence="6 7">NML00-0135</strain>
    </source>
</reference>
<dbReference type="NCBIfam" id="NF010226">
    <property type="entry name" value="PRK13682.1-1"/>
    <property type="match status" value="1"/>
</dbReference>
<gene>
    <name evidence="6" type="ORF">CK625_10520</name>
</gene>
<evidence type="ECO:0000256" key="2">
    <source>
        <dbReference type="ARBA" id="ARBA00022692"/>
    </source>
</evidence>
<keyword evidence="2 5" id="KW-0812">Transmembrane</keyword>
<sequence length="134" mass="15315">MPRHNWAYVLALQWLASHFYIPVTFQRPYAEACREFDRTTNLDALKDSPITPFLKNIFLPQIFHCLYNVFSFLAEKRKDIPCFANAVIFFVIALVAALFGFTGIAAGASEIAKILFFVFIIFAVVTFVLNAIRK</sequence>
<dbReference type="Pfam" id="PF07043">
    <property type="entry name" value="DUF1328"/>
    <property type="match status" value="1"/>
</dbReference>
<dbReference type="NCBIfam" id="NF010229">
    <property type="entry name" value="PRK13682.1-4"/>
    <property type="match status" value="1"/>
</dbReference>
<keyword evidence="4 5" id="KW-0472">Membrane</keyword>
<protein>
    <recommendedName>
        <fullName evidence="5">UPF0391 membrane protein CK625_10520</fullName>
    </recommendedName>
</protein>
<keyword evidence="7" id="KW-1185">Reference proteome</keyword>
<proteinExistence type="inferred from homology"/>
<evidence type="ECO:0000256" key="4">
    <source>
        <dbReference type="ARBA" id="ARBA00023136"/>
    </source>
</evidence>
<feature type="transmembrane region" description="Helical" evidence="5">
    <location>
        <begin position="114"/>
        <end position="132"/>
    </location>
</feature>
<comment type="similarity">
    <text evidence="5">Belongs to the UPF0391 family.</text>
</comment>
<dbReference type="AlphaFoldDB" id="A0A2A2AFL9"/>
<evidence type="ECO:0000313" key="7">
    <source>
        <dbReference type="Proteomes" id="UP000218054"/>
    </source>
</evidence>
<dbReference type="EMBL" id="NSJB01000009">
    <property type="protein sequence ID" value="PAT36522.1"/>
    <property type="molecule type" value="Genomic_DNA"/>
</dbReference>
<keyword evidence="3 5" id="KW-1133">Transmembrane helix</keyword>
<dbReference type="HAMAP" id="MF_01361">
    <property type="entry name" value="UPF0391"/>
    <property type="match status" value="1"/>
</dbReference>
<accession>A0A2A2AFL9</accession>
<comment type="caution">
    <text evidence="6">The sequence shown here is derived from an EMBL/GenBank/DDBJ whole genome shotgun (WGS) entry which is preliminary data.</text>
</comment>
<dbReference type="Proteomes" id="UP000218054">
    <property type="component" value="Unassembled WGS sequence"/>
</dbReference>
<dbReference type="GO" id="GO:0005886">
    <property type="term" value="C:plasma membrane"/>
    <property type="evidence" value="ECO:0007669"/>
    <property type="project" value="UniProtKB-UniRule"/>
</dbReference>
<keyword evidence="1 5" id="KW-1003">Cell membrane</keyword>
<comment type="caution">
    <text evidence="5">Lacks conserved residue(s) required for the propagation of feature annotation.</text>
</comment>
<evidence type="ECO:0000256" key="1">
    <source>
        <dbReference type="ARBA" id="ARBA00022475"/>
    </source>
</evidence>
<name>A0A2A2AFL9_9BURK</name>